<evidence type="ECO:0000313" key="9">
    <source>
        <dbReference type="Proteomes" id="UP001304650"/>
    </source>
</evidence>
<dbReference type="InterPro" id="IPR041542">
    <property type="entry name" value="GH43_C2"/>
</dbReference>
<dbReference type="PANTHER" id="PTHR42812">
    <property type="entry name" value="BETA-XYLOSIDASE"/>
    <property type="match status" value="1"/>
</dbReference>
<reference evidence="8" key="1">
    <citation type="submission" date="2022-02" db="EMBL/GenBank/DDBJ databases">
        <title>Paenibacillus sp. MBLB1832 Whole Genome Shotgun Sequencing.</title>
        <authorList>
            <person name="Hwang C.Y."/>
            <person name="Cho E.-S."/>
            <person name="Seo M.-J."/>
        </authorList>
    </citation>
    <scope>NUCLEOTIDE SEQUENCE</scope>
    <source>
        <strain evidence="8">MBLB1832</strain>
    </source>
</reference>
<dbReference type="RefSeq" id="WP_314796825.1">
    <property type="nucleotide sequence ID" value="NZ_CP130319.1"/>
</dbReference>
<dbReference type="Gene3D" id="2.115.10.20">
    <property type="entry name" value="Glycosyl hydrolase domain, family 43"/>
    <property type="match status" value="1"/>
</dbReference>
<gene>
    <name evidence="8" type="ORF">MJB10_17775</name>
</gene>
<proteinExistence type="inferred from homology"/>
<evidence type="ECO:0000256" key="3">
    <source>
        <dbReference type="ARBA" id="ARBA00023295"/>
    </source>
</evidence>
<keyword evidence="9" id="KW-1185">Reference proteome</keyword>
<evidence type="ECO:0000256" key="4">
    <source>
        <dbReference type="PIRSR" id="PIRSR606710-1"/>
    </source>
</evidence>
<dbReference type="Proteomes" id="UP001304650">
    <property type="component" value="Chromosome"/>
</dbReference>
<evidence type="ECO:0000256" key="2">
    <source>
        <dbReference type="ARBA" id="ARBA00022801"/>
    </source>
</evidence>
<dbReference type="CDD" id="cd08989">
    <property type="entry name" value="GH43_XYL-like"/>
    <property type="match status" value="1"/>
</dbReference>
<accession>A0AA96LNH0</accession>
<dbReference type="InterPro" id="IPR013320">
    <property type="entry name" value="ConA-like_dom_sf"/>
</dbReference>
<evidence type="ECO:0000256" key="6">
    <source>
        <dbReference type="RuleBase" id="RU361187"/>
    </source>
</evidence>
<dbReference type="SUPFAM" id="SSF75005">
    <property type="entry name" value="Arabinanase/levansucrase/invertase"/>
    <property type="match status" value="1"/>
</dbReference>
<dbReference type="KEGG" id="proo:MJB10_17775"/>
<feature type="domain" description="Beta-xylosidase C-terminal Concanavalin A-like" evidence="7">
    <location>
        <begin position="312"/>
        <end position="531"/>
    </location>
</feature>
<keyword evidence="3 6" id="KW-0326">Glycosidase</keyword>
<dbReference type="InterPro" id="IPR023296">
    <property type="entry name" value="Glyco_hydro_beta-prop_sf"/>
</dbReference>
<evidence type="ECO:0000313" key="8">
    <source>
        <dbReference type="EMBL" id="WNR42958.1"/>
    </source>
</evidence>
<dbReference type="Gene3D" id="2.60.120.200">
    <property type="match status" value="1"/>
</dbReference>
<dbReference type="GO" id="GO:0005975">
    <property type="term" value="P:carbohydrate metabolic process"/>
    <property type="evidence" value="ECO:0007669"/>
    <property type="project" value="InterPro"/>
</dbReference>
<evidence type="ECO:0000256" key="1">
    <source>
        <dbReference type="ARBA" id="ARBA00009865"/>
    </source>
</evidence>
<feature type="site" description="Important for catalytic activity, responsible for pKa modulation of the active site Glu and correct orientation of both the proton donor and substrate" evidence="5">
    <location>
        <position position="128"/>
    </location>
</feature>
<keyword evidence="2 6" id="KW-0378">Hydrolase</keyword>
<dbReference type="InterPro" id="IPR006710">
    <property type="entry name" value="Glyco_hydro_43"/>
</dbReference>
<dbReference type="GO" id="GO:0004553">
    <property type="term" value="F:hydrolase activity, hydrolyzing O-glycosyl compounds"/>
    <property type="evidence" value="ECO:0007669"/>
    <property type="project" value="InterPro"/>
</dbReference>
<evidence type="ECO:0000259" key="7">
    <source>
        <dbReference type="Pfam" id="PF17851"/>
    </source>
</evidence>
<dbReference type="EMBL" id="CP130319">
    <property type="protein sequence ID" value="WNR42958.1"/>
    <property type="molecule type" value="Genomic_DNA"/>
</dbReference>
<dbReference type="Pfam" id="PF17851">
    <property type="entry name" value="GH43_C2"/>
    <property type="match status" value="1"/>
</dbReference>
<protein>
    <submittedName>
        <fullName evidence="8">Family 43 glycosylhydrolase</fullName>
    </submittedName>
</protein>
<dbReference type="InterPro" id="IPR051795">
    <property type="entry name" value="Glycosyl_Hydrlase_43"/>
</dbReference>
<dbReference type="Pfam" id="PF04616">
    <property type="entry name" value="Glyco_hydro_43"/>
    <property type="match status" value="1"/>
</dbReference>
<organism evidence="8 9">
    <name type="scientific">Paenibacillus roseopurpureus</name>
    <dbReference type="NCBI Taxonomy" id="2918901"/>
    <lineage>
        <taxon>Bacteria</taxon>
        <taxon>Bacillati</taxon>
        <taxon>Bacillota</taxon>
        <taxon>Bacilli</taxon>
        <taxon>Bacillales</taxon>
        <taxon>Paenibacillaceae</taxon>
        <taxon>Paenibacillus</taxon>
    </lineage>
</organism>
<name>A0AA96LNH0_9BACL</name>
<evidence type="ECO:0000256" key="5">
    <source>
        <dbReference type="PIRSR" id="PIRSR606710-2"/>
    </source>
</evidence>
<dbReference type="AlphaFoldDB" id="A0AA96LNH0"/>
<comment type="similarity">
    <text evidence="1 6">Belongs to the glycosyl hydrolase 43 family.</text>
</comment>
<dbReference type="PANTHER" id="PTHR42812:SF12">
    <property type="entry name" value="BETA-XYLOSIDASE-RELATED"/>
    <property type="match status" value="1"/>
</dbReference>
<feature type="active site" description="Proton donor" evidence="4">
    <location>
        <position position="175"/>
    </location>
</feature>
<feature type="active site" description="Proton acceptor" evidence="4">
    <location>
        <position position="19"/>
    </location>
</feature>
<dbReference type="SUPFAM" id="SSF49899">
    <property type="entry name" value="Concanavalin A-like lectins/glucanases"/>
    <property type="match status" value="1"/>
</dbReference>
<sequence length="538" mass="61570">MEKKHITVENPILPGDHPDPSVVRVGDDYYMVCSTFQFFPAVNVLHSRDLVYWRTIGHVVTRKEQLDLTAVPDSFGVYAPDISYYEGRFWVVVPFYHGQPRCTNILFSSEKPEGPYDNGTILNHHFIDPSIFNDEDGRRYLAFGGGWIHELAKDGSRLLGEAKQVWPGTGGAAPEAPHVLKRNGWYYLLLAEGGTFFEHRVTIARSRSIWGPYEPCPCNPILMQTDPNKLIQKTGHGKLIQDPQGRWWFPHLGGRTLEPVGSTPLGRETFLQPVSWTEDEWPVIGDGGKPLERFDIIDEDPTPSHLTFDFVDTFQSGELDPTWEWVRLPVERGFRLTNKGLEIDCKPYMLLTPQPTLVLTRRWQHFRFTAETELRFHPLSLGEEAGMLLYRDLDGFLMMSVRNGLGQTTGLPFDVKRLNENQEEEGLFLQIDRFEHAKRRTLLQKKLERSSGDPIRLRFQVDALSDYCMFQWAKGEGGSLETLDLNLPVSFLFPESAIRFLCFTAPRIALFARGVFGMNQGHALFTNFIYRGLPHPIE</sequence>